<evidence type="ECO:0008006" key="4">
    <source>
        <dbReference type="Google" id="ProtNLM"/>
    </source>
</evidence>
<dbReference type="Proteomes" id="UP000192534">
    <property type="component" value="Unassembled WGS sequence"/>
</dbReference>
<evidence type="ECO:0000313" key="2">
    <source>
        <dbReference type="EMBL" id="ORB52979.1"/>
    </source>
</evidence>
<keyword evidence="1" id="KW-0732">Signal</keyword>
<feature type="signal peptide" evidence="1">
    <location>
        <begin position="1"/>
        <end position="17"/>
    </location>
</feature>
<protein>
    <recommendedName>
        <fullName evidence="4">Lipoprotein</fullName>
    </recommendedName>
</protein>
<sequence>MRSPLMLVAGIATIALAACGPTGGLPAKTTVVTAAPSTLTQTRTVAPSTPPLRQSMQAWWDKVQDHVRAIQSATEAVSAAAQANDVVSLSTACARYHDGVAGLQGHMPPPDPAFGAEFQAGLSDYDVAMHFCIAATDDIDSNELRHSLEFLRSGNAAMGRAGTILDQDLGESVRRG</sequence>
<evidence type="ECO:0000256" key="1">
    <source>
        <dbReference type="SAM" id="SignalP"/>
    </source>
</evidence>
<keyword evidence="3" id="KW-1185">Reference proteome</keyword>
<dbReference type="AlphaFoldDB" id="A0A1X0IVL3"/>
<accession>A0A1X0IVL3</accession>
<organism evidence="2 3">
    <name type="scientific">Mycolicibacterium rhodesiae</name>
    <name type="common">Mycobacterium rhodesiae</name>
    <dbReference type="NCBI Taxonomy" id="36814"/>
    <lineage>
        <taxon>Bacteria</taxon>
        <taxon>Bacillati</taxon>
        <taxon>Actinomycetota</taxon>
        <taxon>Actinomycetes</taxon>
        <taxon>Mycobacteriales</taxon>
        <taxon>Mycobacteriaceae</taxon>
        <taxon>Mycolicibacterium</taxon>
    </lineage>
</organism>
<dbReference type="PROSITE" id="PS51257">
    <property type="entry name" value="PROKAR_LIPOPROTEIN"/>
    <property type="match status" value="1"/>
</dbReference>
<gene>
    <name evidence="2" type="ORF">BST42_13155</name>
</gene>
<dbReference type="RefSeq" id="WP_083119163.1">
    <property type="nucleotide sequence ID" value="NZ_JACKUO010000011.1"/>
</dbReference>
<name>A0A1X0IVL3_MYCRH</name>
<comment type="caution">
    <text evidence="2">The sequence shown here is derived from an EMBL/GenBank/DDBJ whole genome shotgun (WGS) entry which is preliminary data.</text>
</comment>
<feature type="chain" id="PRO_5038967068" description="Lipoprotein" evidence="1">
    <location>
        <begin position="18"/>
        <end position="176"/>
    </location>
</feature>
<dbReference type="EMBL" id="MVIH01000005">
    <property type="protein sequence ID" value="ORB52979.1"/>
    <property type="molecule type" value="Genomic_DNA"/>
</dbReference>
<reference evidence="2 3" key="1">
    <citation type="submission" date="2016-12" db="EMBL/GenBank/DDBJ databases">
        <title>The new phylogeny of genus Mycobacterium.</title>
        <authorList>
            <person name="Tortoli E."/>
            <person name="Trovato A."/>
            <person name="Cirillo D.M."/>
        </authorList>
    </citation>
    <scope>NUCLEOTIDE SEQUENCE [LARGE SCALE GENOMIC DNA]</scope>
    <source>
        <strain evidence="2 3">DSM 44223</strain>
    </source>
</reference>
<evidence type="ECO:0000313" key="3">
    <source>
        <dbReference type="Proteomes" id="UP000192534"/>
    </source>
</evidence>
<dbReference type="OrthoDB" id="4716484at2"/>
<proteinExistence type="predicted"/>